<dbReference type="InterPro" id="IPR052906">
    <property type="entry name" value="Type_IV_Methyl-Rstrct_Enzyme"/>
</dbReference>
<dbReference type="OrthoDB" id="9803736at2"/>
<keyword evidence="1" id="KW-0472">Membrane</keyword>
<evidence type="ECO:0000259" key="2">
    <source>
        <dbReference type="Pfam" id="PF04471"/>
    </source>
</evidence>
<dbReference type="GO" id="GO:0009307">
    <property type="term" value="P:DNA restriction-modification system"/>
    <property type="evidence" value="ECO:0007669"/>
    <property type="project" value="InterPro"/>
</dbReference>
<keyword evidence="3" id="KW-0255">Endonuclease</keyword>
<evidence type="ECO:0000313" key="3">
    <source>
        <dbReference type="EMBL" id="SNY46713.1"/>
    </source>
</evidence>
<dbReference type="GO" id="GO:0015666">
    <property type="term" value="F:restriction endodeoxyribonuclease activity"/>
    <property type="evidence" value="ECO:0007669"/>
    <property type="project" value="TreeGrafter"/>
</dbReference>
<proteinExistence type="predicted"/>
<keyword evidence="3" id="KW-0378">Hydrolase</keyword>
<dbReference type="SUPFAM" id="SSF52980">
    <property type="entry name" value="Restriction endonuclease-like"/>
    <property type="match status" value="1"/>
</dbReference>
<dbReference type="GO" id="GO:0003677">
    <property type="term" value="F:DNA binding"/>
    <property type="evidence" value="ECO:0007669"/>
    <property type="project" value="InterPro"/>
</dbReference>
<dbReference type="InterPro" id="IPR007560">
    <property type="entry name" value="Restrct_endonuc_IV_Mrr"/>
</dbReference>
<name>A0A285IFJ7_9FIRM</name>
<dbReference type="Pfam" id="PF04471">
    <property type="entry name" value="Mrr_cat"/>
    <property type="match status" value="1"/>
</dbReference>
<feature type="transmembrane region" description="Helical" evidence="1">
    <location>
        <begin position="416"/>
        <end position="434"/>
    </location>
</feature>
<evidence type="ECO:0000313" key="4">
    <source>
        <dbReference type="Proteomes" id="UP000219573"/>
    </source>
</evidence>
<feature type="domain" description="Restriction endonuclease type IV Mrr" evidence="2">
    <location>
        <begin position="9"/>
        <end position="119"/>
    </location>
</feature>
<keyword evidence="4" id="KW-1185">Reference proteome</keyword>
<dbReference type="InterPro" id="IPR011856">
    <property type="entry name" value="tRNA_endonuc-like_dom_sf"/>
</dbReference>
<keyword evidence="3" id="KW-0540">Nuclease</keyword>
<dbReference type="InterPro" id="IPR011335">
    <property type="entry name" value="Restrct_endonuc-II-like"/>
</dbReference>
<dbReference type="EMBL" id="OBDZ01000044">
    <property type="protein sequence ID" value="SNY46713.1"/>
    <property type="molecule type" value="Genomic_DNA"/>
</dbReference>
<accession>A0A285IFJ7</accession>
<dbReference type="Proteomes" id="UP000219573">
    <property type="component" value="Unassembled WGS sequence"/>
</dbReference>
<dbReference type="RefSeq" id="WP_097019555.1">
    <property type="nucleotide sequence ID" value="NZ_OBDZ01000044.1"/>
</dbReference>
<evidence type="ECO:0000256" key="1">
    <source>
        <dbReference type="SAM" id="Phobius"/>
    </source>
</evidence>
<dbReference type="AlphaFoldDB" id="A0A285IFJ7"/>
<keyword evidence="1" id="KW-0812">Transmembrane</keyword>
<keyword evidence="1" id="KW-1133">Transmembrane helix</keyword>
<sequence length="438" mass="50877">MKNVNLNYLDGEDFERLSQQLLNTMYNDVQITALSNDKGRDLVIRDKSEIIFVECKHWSSNSVGRPVIQKLHSAIITGKAKKGIIMTTSRLSQPAKDYIRDEVNDCEIEIIEFQDLKKLGANNGYNIFWEEEEVIIDKVSSANDFDIKGALKDELNKRIKVYPNSIDDYLLIKERKTSYINCYRVHYSVNTTYKTQAVCHRINKRGYVYFDSNGKPLSEKLLKFLKDADGEEVSENIHDLSFKEKRLRSKTTNMAINKHSEHIKYTGGNNVTYRKKVVPKKKDITICGIEQIKYPRDNFNLNISNQVIEIDGHFNNKYNRLIKTPIELKSYYSNIPLNKGVICSDCGKITAKTRTGESYICNKCKKTICYDDSYYYTAFKLFNRFVCSDCSKEMNNNIDRISHKVNYQKNLGSFTAYFWILLIFGFTIVGYFVTNQFL</sequence>
<protein>
    <submittedName>
        <fullName evidence="3">Restriction endonuclease</fullName>
    </submittedName>
</protein>
<gene>
    <name evidence="3" type="ORF">SAMN06265827_14412</name>
</gene>
<dbReference type="PANTHER" id="PTHR30015">
    <property type="entry name" value="MRR RESTRICTION SYSTEM PROTEIN"/>
    <property type="match status" value="1"/>
</dbReference>
<dbReference type="PANTHER" id="PTHR30015:SF7">
    <property type="entry name" value="TYPE IV METHYL-DIRECTED RESTRICTION ENZYME ECOKMRR"/>
    <property type="match status" value="1"/>
</dbReference>
<organism evidence="3 4">
    <name type="scientific">Orenia metallireducens</name>
    <dbReference type="NCBI Taxonomy" id="1413210"/>
    <lineage>
        <taxon>Bacteria</taxon>
        <taxon>Bacillati</taxon>
        <taxon>Bacillota</taxon>
        <taxon>Clostridia</taxon>
        <taxon>Halanaerobiales</taxon>
        <taxon>Halobacteroidaceae</taxon>
        <taxon>Orenia</taxon>
    </lineage>
</organism>
<dbReference type="Gene3D" id="3.40.1350.10">
    <property type="match status" value="1"/>
</dbReference>
<reference evidence="4" key="1">
    <citation type="submission" date="2017-09" db="EMBL/GenBank/DDBJ databases">
        <authorList>
            <person name="Varghese N."/>
            <person name="Submissions S."/>
        </authorList>
    </citation>
    <scope>NUCLEOTIDE SEQUENCE [LARGE SCALE GENOMIC DNA]</scope>
    <source>
        <strain evidence="4">MSL47</strain>
    </source>
</reference>